<evidence type="ECO:0000313" key="3">
    <source>
        <dbReference type="EMBL" id="GAT66506.1"/>
    </source>
</evidence>
<dbReference type="AlphaFoldDB" id="A0A171CCI0"/>
<evidence type="ECO:0000256" key="1">
    <source>
        <dbReference type="ARBA" id="ARBA00022679"/>
    </source>
</evidence>
<dbReference type="STRING" id="161355.PS9374_02156"/>
<keyword evidence="1 3" id="KW-0808">Transferase</keyword>
<dbReference type="GO" id="GO:0008476">
    <property type="term" value="F:protein-tyrosine sulfotransferase activity"/>
    <property type="evidence" value="ECO:0007669"/>
    <property type="project" value="InterPro"/>
</dbReference>
<keyword evidence="4" id="KW-1185">Reference proteome</keyword>
<feature type="region of interest" description="Disordered" evidence="2">
    <location>
        <begin position="332"/>
        <end position="363"/>
    </location>
</feature>
<protein>
    <submittedName>
        <fullName evidence="3">Sulfotransferase</fullName>
    </submittedName>
</protein>
<proteinExistence type="predicted"/>
<dbReference type="PANTHER" id="PTHR12788">
    <property type="entry name" value="PROTEIN-TYROSINE SULFOTRANSFERASE 2"/>
    <property type="match status" value="1"/>
</dbReference>
<dbReference type="Gene3D" id="3.40.50.300">
    <property type="entry name" value="P-loop containing nucleotide triphosphate hydrolases"/>
    <property type="match status" value="1"/>
</dbReference>
<accession>A0A171CCI0</accession>
<evidence type="ECO:0000256" key="2">
    <source>
        <dbReference type="SAM" id="MobiDB-lite"/>
    </source>
</evidence>
<organism evidence="3 4">
    <name type="scientific">Planomonospora sphaerica</name>
    <dbReference type="NCBI Taxonomy" id="161355"/>
    <lineage>
        <taxon>Bacteria</taxon>
        <taxon>Bacillati</taxon>
        <taxon>Actinomycetota</taxon>
        <taxon>Actinomycetes</taxon>
        <taxon>Streptosporangiales</taxon>
        <taxon>Streptosporangiaceae</taxon>
        <taxon>Planomonospora</taxon>
    </lineage>
</organism>
<sequence>MQSDRPVFVIGCPRSGTTMLQLMLHAHPRIAVPPETRFMISAYQRRLHFGDFTAPVCRREFAEWLVGRRQSRFHVLGLDAAEVTREIVDGPGTLGSALGIVLRAYAARFGKPRWGDKRPSYFQNVDVLLRLFPDAQFVHLIRDGRDCVASLKEMPWHTGTVHSSVSVWAEAVDFSRSRAPRLPAGSYHELRYEDLTRDPETQLRGLCAFLGEDFDPVMCEPKRVAGIAVPGHKTWHARTHGEVTTARSGSWRDRLEPWEVSLCESVLGDRLEGLGYELSGAAKASRTQLLAYERTATMRRLARTKRAALDRLVRLREPNPVAARLTSAQLRLAGLPGPEDERVLAGRGASPSSPPSPEDGLTG</sequence>
<dbReference type="InterPro" id="IPR027417">
    <property type="entry name" value="P-loop_NTPase"/>
</dbReference>
<reference evidence="3 4" key="1">
    <citation type="journal article" date="2016" name="Genome Announc.">
        <title>Draft Genome Sequence of Planomonospora sphaerica JCM9374, a Rare Actinomycete.</title>
        <authorList>
            <person name="Dohra H."/>
            <person name="Suzuki T."/>
            <person name="Inoue Y."/>
            <person name="Kodani S."/>
        </authorList>
    </citation>
    <scope>NUCLEOTIDE SEQUENCE [LARGE SCALE GENOMIC DNA]</scope>
    <source>
        <strain evidence="3 4">JCM 9374</strain>
    </source>
</reference>
<dbReference type="Pfam" id="PF13469">
    <property type="entry name" value="Sulfotransfer_3"/>
    <property type="match status" value="1"/>
</dbReference>
<dbReference type="SUPFAM" id="SSF52540">
    <property type="entry name" value="P-loop containing nucleoside triphosphate hydrolases"/>
    <property type="match status" value="1"/>
</dbReference>
<dbReference type="PANTHER" id="PTHR12788:SF10">
    <property type="entry name" value="PROTEIN-TYROSINE SULFOTRANSFERASE"/>
    <property type="match status" value="1"/>
</dbReference>
<dbReference type="Proteomes" id="UP000077701">
    <property type="component" value="Unassembled WGS sequence"/>
</dbReference>
<reference evidence="4" key="2">
    <citation type="submission" date="2016-04" db="EMBL/GenBank/DDBJ databases">
        <title>Planomonospora sphaerica JCM9374 whole genome shotgun sequence.</title>
        <authorList>
            <person name="Suzuki T."/>
            <person name="Dohra H."/>
            <person name="Kodani S."/>
        </authorList>
    </citation>
    <scope>NUCLEOTIDE SEQUENCE [LARGE SCALE GENOMIC DNA]</scope>
    <source>
        <strain evidence="4">JCM 9374</strain>
    </source>
</reference>
<evidence type="ECO:0000313" key="4">
    <source>
        <dbReference type="Proteomes" id="UP000077701"/>
    </source>
</evidence>
<name>A0A171CCI0_9ACTN</name>
<gene>
    <name evidence="3" type="ORF">PS9374_02156</name>
</gene>
<dbReference type="RefSeq" id="WP_084008208.1">
    <property type="nucleotide sequence ID" value="NZ_BDCX01000004.1"/>
</dbReference>
<comment type="caution">
    <text evidence="3">The sequence shown here is derived from an EMBL/GenBank/DDBJ whole genome shotgun (WGS) entry which is preliminary data.</text>
</comment>
<dbReference type="InterPro" id="IPR026634">
    <property type="entry name" value="TPST-like"/>
</dbReference>
<dbReference type="EMBL" id="BDCX01000004">
    <property type="protein sequence ID" value="GAT66506.1"/>
    <property type="molecule type" value="Genomic_DNA"/>
</dbReference>
<dbReference type="OrthoDB" id="9777890at2"/>